<evidence type="ECO:0000313" key="3">
    <source>
        <dbReference type="Proteomes" id="UP000237347"/>
    </source>
</evidence>
<dbReference type="Proteomes" id="UP000237347">
    <property type="component" value="Unassembled WGS sequence"/>
</dbReference>
<keyword evidence="3" id="KW-1185">Reference proteome</keyword>
<name>A0AAW0LH61_QUESU</name>
<comment type="caution">
    <text evidence="2">The sequence shown here is derived from an EMBL/GenBank/DDBJ whole genome shotgun (WGS) entry which is preliminary data.</text>
</comment>
<gene>
    <name evidence="2" type="ORF">CFP56_043997</name>
</gene>
<dbReference type="Gene3D" id="1.25.70.10">
    <property type="entry name" value="Transcription termination factor 3, mitochondrial"/>
    <property type="match status" value="1"/>
</dbReference>
<accession>A0AAW0LH61</accession>
<dbReference type="EMBL" id="PKMF04000097">
    <property type="protein sequence ID" value="KAK7850635.1"/>
    <property type="molecule type" value="Genomic_DNA"/>
</dbReference>
<feature type="compositionally biased region" description="Polar residues" evidence="1">
    <location>
        <begin position="1"/>
        <end position="10"/>
    </location>
</feature>
<evidence type="ECO:0000313" key="2">
    <source>
        <dbReference type="EMBL" id="KAK7850635.1"/>
    </source>
</evidence>
<proteinExistence type="predicted"/>
<organism evidence="2 3">
    <name type="scientific">Quercus suber</name>
    <name type="common">Cork oak</name>
    <dbReference type="NCBI Taxonomy" id="58331"/>
    <lineage>
        <taxon>Eukaryota</taxon>
        <taxon>Viridiplantae</taxon>
        <taxon>Streptophyta</taxon>
        <taxon>Embryophyta</taxon>
        <taxon>Tracheophyta</taxon>
        <taxon>Spermatophyta</taxon>
        <taxon>Magnoliopsida</taxon>
        <taxon>eudicotyledons</taxon>
        <taxon>Gunneridae</taxon>
        <taxon>Pentapetalae</taxon>
        <taxon>rosids</taxon>
        <taxon>fabids</taxon>
        <taxon>Fagales</taxon>
        <taxon>Fagaceae</taxon>
        <taxon>Quercus</taxon>
    </lineage>
</organism>
<dbReference type="InterPro" id="IPR038538">
    <property type="entry name" value="MTERF_sf"/>
</dbReference>
<dbReference type="AlphaFoldDB" id="A0AAW0LH61"/>
<evidence type="ECO:0000256" key="1">
    <source>
        <dbReference type="SAM" id="MobiDB-lite"/>
    </source>
</evidence>
<sequence>MVDKYIQTQQESKHGVGKPQAQPRALRVNPVQFREAVEKVKEIGFNPFDDEVCQGSTCFVVNEQINMGKEDKIMRVMDFLVNKMGIKPSLIMKYSELGKAIDY</sequence>
<reference evidence="2 3" key="1">
    <citation type="journal article" date="2018" name="Sci. Data">
        <title>The draft genome sequence of cork oak.</title>
        <authorList>
            <person name="Ramos A.M."/>
            <person name="Usie A."/>
            <person name="Barbosa P."/>
            <person name="Barros P.M."/>
            <person name="Capote T."/>
            <person name="Chaves I."/>
            <person name="Simoes F."/>
            <person name="Abreu I."/>
            <person name="Carrasquinho I."/>
            <person name="Faro C."/>
            <person name="Guimaraes J.B."/>
            <person name="Mendonca D."/>
            <person name="Nobrega F."/>
            <person name="Rodrigues L."/>
            <person name="Saibo N.J.M."/>
            <person name="Varela M.C."/>
            <person name="Egas C."/>
            <person name="Matos J."/>
            <person name="Miguel C.M."/>
            <person name="Oliveira M.M."/>
            <person name="Ricardo C.P."/>
            <person name="Goncalves S."/>
        </authorList>
    </citation>
    <scope>NUCLEOTIDE SEQUENCE [LARGE SCALE GENOMIC DNA]</scope>
    <source>
        <strain evidence="3">cv. HL8</strain>
    </source>
</reference>
<feature type="region of interest" description="Disordered" evidence="1">
    <location>
        <begin position="1"/>
        <end position="23"/>
    </location>
</feature>
<protein>
    <submittedName>
        <fullName evidence="2">Uncharacterized protein</fullName>
    </submittedName>
</protein>